<sequence>MWCYQKPGFEALIVAELRKQQQCSQFCDTLLKAGGVSVPAHSCILSAISPHISSALSSSPAPPSGQSRLLEFQALGACTLLHIIRLLYSGEMAGEGENEKQEAIYAAAKLGISGLV</sequence>
<reference evidence="2" key="3">
    <citation type="submission" date="2025-09" db="UniProtKB">
        <authorList>
            <consortium name="Ensembl"/>
        </authorList>
    </citation>
    <scope>IDENTIFICATION</scope>
</reference>
<dbReference type="STRING" id="48698.ENSPFOP00000029149"/>
<evidence type="ECO:0000259" key="1">
    <source>
        <dbReference type="PROSITE" id="PS50097"/>
    </source>
</evidence>
<reference evidence="3" key="1">
    <citation type="submission" date="2013-10" db="EMBL/GenBank/DDBJ databases">
        <authorList>
            <person name="Schartl M."/>
            <person name="Warren W."/>
        </authorList>
    </citation>
    <scope>NUCLEOTIDE SEQUENCE [LARGE SCALE GENOMIC DNA]</scope>
    <source>
        <strain evidence="3">female</strain>
    </source>
</reference>
<keyword evidence="3" id="KW-1185">Reference proteome</keyword>
<dbReference type="InterPro" id="IPR042915">
    <property type="entry name" value="BTBD18"/>
</dbReference>
<name>A0A096MCK8_POEFO</name>
<dbReference type="InterPro" id="IPR000210">
    <property type="entry name" value="BTB/POZ_dom"/>
</dbReference>
<dbReference type="SUPFAM" id="SSF54695">
    <property type="entry name" value="POZ domain"/>
    <property type="match status" value="1"/>
</dbReference>
<accession>A0A096MCK8</accession>
<protein>
    <recommendedName>
        <fullName evidence="1">BTB domain-containing protein</fullName>
    </recommendedName>
</protein>
<evidence type="ECO:0000313" key="3">
    <source>
        <dbReference type="Proteomes" id="UP000028760"/>
    </source>
</evidence>
<dbReference type="EMBL" id="AYCK01011047">
    <property type="status" value="NOT_ANNOTATED_CDS"/>
    <property type="molecule type" value="Genomic_DNA"/>
</dbReference>
<evidence type="ECO:0000313" key="2">
    <source>
        <dbReference type="Ensembl" id="ENSPFOP00000029149.1"/>
    </source>
</evidence>
<dbReference type="InterPro" id="IPR011333">
    <property type="entry name" value="SKP1/BTB/POZ_sf"/>
</dbReference>
<organism evidence="2 3">
    <name type="scientific">Poecilia formosa</name>
    <name type="common">Amazon molly</name>
    <name type="synonym">Limia formosa</name>
    <dbReference type="NCBI Taxonomy" id="48698"/>
    <lineage>
        <taxon>Eukaryota</taxon>
        <taxon>Metazoa</taxon>
        <taxon>Chordata</taxon>
        <taxon>Craniata</taxon>
        <taxon>Vertebrata</taxon>
        <taxon>Euteleostomi</taxon>
        <taxon>Actinopterygii</taxon>
        <taxon>Neopterygii</taxon>
        <taxon>Teleostei</taxon>
        <taxon>Neoteleostei</taxon>
        <taxon>Acanthomorphata</taxon>
        <taxon>Ovalentaria</taxon>
        <taxon>Atherinomorphae</taxon>
        <taxon>Cyprinodontiformes</taxon>
        <taxon>Poeciliidae</taxon>
        <taxon>Poeciliinae</taxon>
        <taxon>Poecilia</taxon>
    </lineage>
</organism>
<dbReference type="PANTHER" id="PTHR47639">
    <property type="entry name" value="BTB/POZ DOMAIN-CONTAINING PROTEIN 18"/>
    <property type="match status" value="1"/>
</dbReference>
<dbReference type="eggNOG" id="ENOG502S89N">
    <property type="taxonomic scope" value="Eukaryota"/>
</dbReference>
<dbReference type="Ensembl" id="ENSPFOT00000024345.1">
    <property type="protein sequence ID" value="ENSPFOP00000029149.1"/>
    <property type="gene ID" value="ENSPFOG00000023270.1"/>
</dbReference>
<dbReference type="GO" id="GO:0032968">
    <property type="term" value="P:positive regulation of transcription elongation by RNA polymerase II"/>
    <property type="evidence" value="ECO:0007669"/>
    <property type="project" value="InterPro"/>
</dbReference>
<dbReference type="GeneTree" id="ENSGT00940000171111"/>
<dbReference type="AlphaFoldDB" id="A0A096MCK8"/>
<proteinExistence type="predicted"/>
<dbReference type="Proteomes" id="UP000028760">
    <property type="component" value="Unassembled WGS sequence"/>
</dbReference>
<dbReference type="PROSITE" id="PS50097">
    <property type="entry name" value="BTB"/>
    <property type="match status" value="1"/>
</dbReference>
<dbReference type="Gene3D" id="3.30.710.10">
    <property type="entry name" value="Potassium Channel Kv1.1, Chain A"/>
    <property type="match status" value="1"/>
</dbReference>
<reference evidence="2" key="2">
    <citation type="submission" date="2025-08" db="UniProtKB">
        <authorList>
            <consortium name="Ensembl"/>
        </authorList>
    </citation>
    <scope>IDENTIFICATION</scope>
</reference>
<dbReference type="Pfam" id="PF00651">
    <property type="entry name" value="BTB"/>
    <property type="match status" value="1"/>
</dbReference>
<dbReference type="PANTHER" id="PTHR47639:SF1">
    <property type="entry name" value="BTB_POZ DOMAIN-CONTAINING PROTEIN 18"/>
    <property type="match status" value="1"/>
</dbReference>
<feature type="domain" description="BTB" evidence="1">
    <location>
        <begin position="27"/>
        <end position="96"/>
    </location>
</feature>